<feature type="compositionally biased region" description="Polar residues" evidence="1">
    <location>
        <begin position="30"/>
        <end position="51"/>
    </location>
</feature>
<feature type="compositionally biased region" description="Low complexity" evidence="1">
    <location>
        <begin position="361"/>
        <end position="372"/>
    </location>
</feature>
<feature type="region of interest" description="Disordered" evidence="1">
    <location>
        <begin position="1"/>
        <end position="198"/>
    </location>
</feature>
<protein>
    <submittedName>
        <fullName evidence="2">Uncharacterized protein</fullName>
    </submittedName>
</protein>
<feature type="region of interest" description="Disordered" evidence="1">
    <location>
        <begin position="361"/>
        <end position="380"/>
    </location>
</feature>
<reference evidence="2 3" key="1">
    <citation type="submission" date="2024-02" db="EMBL/GenBank/DDBJ databases">
        <title>Chromosome-scale genome assembly of the rough periwinkle Littorina saxatilis.</title>
        <authorList>
            <person name="De Jode A."/>
            <person name="Faria R."/>
            <person name="Formenti G."/>
            <person name="Sims Y."/>
            <person name="Smith T.P."/>
            <person name="Tracey A."/>
            <person name="Wood J.M.D."/>
            <person name="Zagrodzka Z.B."/>
            <person name="Johannesson K."/>
            <person name="Butlin R.K."/>
            <person name="Leder E.H."/>
        </authorList>
    </citation>
    <scope>NUCLEOTIDE SEQUENCE [LARGE SCALE GENOMIC DNA]</scope>
    <source>
        <strain evidence="2">Snail1</strain>
        <tissue evidence="2">Muscle</tissue>
    </source>
</reference>
<accession>A0AAN9BR47</accession>
<evidence type="ECO:0000313" key="2">
    <source>
        <dbReference type="EMBL" id="KAK7109671.1"/>
    </source>
</evidence>
<name>A0AAN9BR47_9CAEN</name>
<feature type="compositionally biased region" description="Low complexity" evidence="1">
    <location>
        <begin position="89"/>
        <end position="101"/>
    </location>
</feature>
<sequence length="659" mass="73561">MCSEARSPGDSGSKEKTAEGCADNQGKPWGQTQAQQPGNQAATSSESTLEVWSSDSDSDCLPDLEDFLPDLDTQPPRVMTQIGFNPFHSSSPSSRKPSSVSVRKHKRERHFTDSFSSTSKHPKTEGGGDSQSSSAASSPHREQVADCAKSSTQTEERRTEQVADCAKSSTQTEERRTEQMKRRRDRISQEMQAGSSPVEQKEYSVFAFPVESSSKPAFGRRISVATETDKRRTKNRFSGVKFLQDVTTIPAAVDRLCTDFARLQSSCLDDLSDDLTDNNSFFNFIDVLEDFTYRRKPPSSLIQKVVNNGFFAQVEEKVCTCSYVVVLKLWQMYPDLISIDVPSVLVAGDVMKKHLLSTNSSLGRGSRTSSAARSRDTSEGGLPSFHQAKLFFQLYIKGLQLNLSECKLADQKSVSKSLTFTCLSSDGSQTLVRQVMHWLDFCLVVRQPQHMGEAKMWICQLQALLSVTVLVSRDRQEAAKKLASELKRTYKYLTDGSVKKELIQSVSSPLLLFYFLRLVMEDQCESTIVSSQFPSSFREVIHNYYMALPPQDHMTPPPSPSDDENAAAPMYSPQSCEELAMLIYFISKSFIACRQRRLSGDLRPQILKGSNLPALTPEERREFSISVQEFGAHLRTLSAEQTPATLTYINLLDCLCSCN</sequence>
<feature type="compositionally biased region" description="Polar residues" evidence="1">
    <location>
        <begin position="189"/>
        <end position="198"/>
    </location>
</feature>
<organism evidence="2 3">
    <name type="scientific">Littorina saxatilis</name>
    <dbReference type="NCBI Taxonomy" id="31220"/>
    <lineage>
        <taxon>Eukaryota</taxon>
        <taxon>Metazoa</taxon>
        <taxon>Spiralia</taxon>
        <taxon>Lophotrochozoa</taxon>
        <taxon>Mollusca</taxon>
        <taxon>Gastropoda</taxon>
        <taxon>Caenogastropoda</taxon>
        <taxon>Littorinimorpha</taxon>
        <taxon>Littorinoidea</taxon>
        <taxon>Littorinidae</taxon>
        <taxon>Littorina</taxon>
    </lineage>
</organism>
<proteinExistence type="predicted"/>
<gene>
    <name evidence="2" type="ORF">V1264_013671</name>
</gene>
<dbReference type="AlphaFoldDB" id="A0AAN9BR47"/>
<evidence type="ECO:0000256" key="1">
    <source>
        <dbReference type="SAM" id="MobiDB-lite"/>
    </source>
</evidence>
<keyword evidence="3" id="KW-1185">Reference proteome</keyword>
<evidence type="ECO:0000313" key="3">
    <source>
        <dbReference type="Proteomes" id="UP001374579"/>
    </source>
</evidence>
<comment type="caution">
    <text evidence="2">The sequence shown here is derived from an EMBL/GenBank/DDBJ whole genome shotgun (WGS) entry which is preliminary data.</text>
</comment>
<dbReference type="Proteomes" id="UP001374579">
    <property type="component" value="Unassembled WGS sequence"/>
</dbReference>
<feature type="compositionally biased region" description="Acidic residues" evidence="1">
    <location>
        <begin position="56"/>
        <end position="69"/>
    </location>
</feature>
<dbReference type="EMBL" id="JBAMIC010000003">
    <property type="protein sequence ID" value="KAK7109671.1"/>
    <property type="molecule type" value="Genomic_DNA"/>
</dbReference>